<dbReference type="RefSeq" id="WP_378516891.1">
    <property type="nucleotide sequence ID" value="NZ_CBCSDI010000052.1"/>
</dbReference>
<dbReference type="EMBL" id="JBHLXH010000001">
    <property type="protein sequence ID" value="MFC0221185.1"/>
    <property type="molecule type" value="Genomic_DNA"/>
</dbReference>
<proteinExistence type="predicted"/>
<name>A0ABV6DWS3_9ACTN</name>
<accession>A0ABV6DWS3</accession>
<evidence type="ECO:0000313" key="2">
    <source>
        <dbReference type="Proteomes" id="UP001589698"/>
    </source>
</evidence>
<dbReference type="Proteomes" id="UP001589698">
    <property type="component" value="Unassembled WGS sequence"/>
</dbReference>
<sequence length="222" mass="24659">MPQTVPELLNHLDEQLAFIDASCSAFDDGIEYECKRLATHVRTLVHDTGRSRSLLALLQAKDRLWFHDSIAAKRERISAFRAAGAIPAFMGGLMIVEMGDQGTRYVPHGLEPSTSDELRMTRFEEWWREPAMFPTSGPAATRYDLMDWLAHKDGGSHIDELPPTYVALTTGNAMGARFDVPAGLAPARNSPIPAAMRQIAEELRRSLRDQRALIDTAATLVD</sequence>
<reference evidence="1 2" key="1">
    <citation type="submission" date="2024-09" db="EMBL/GenBank/DDBJ databases">
        <authorList>
            <person name="Sun Q."/>
            <person name="Mori K."/>
        </authorList>
    </citation>
    <scope>NUCLEOTIDE SEQUENCE [LARGE SCALE GENOMIC DNA]</scope>
    <source>
        <strain evidence="1 2">CCM 8654</strain>
    </source>
</reference>
<evidence type="ECO:0000313" key="1">
    <source>
        <dbReference type="EMBL" id="MFC0221185.1"/>
    </source>
</evidence>
<protein>
    <submittedName>
        <fullName evidence="1">Uncharacterized protein</fullName>
    </submittedName>
</protein>
<organism evidence="1 2">
    <name type="scientific">Nocardioides zeicaulis</name>
    <dbReference type="NCBI Taxonomy" id="1776857"/>
    <lineage>
        <taxon>Bacteria</taxon>
        <taxon>Bacillati</taxon>
        <taxon>Actinomycetota</taxon>
        <taxon>Actinomycetes</taxon>
        <taxon>Propionibacteriales</taxon>
        <taxon>Nocardioidaceae</taxon>
        <taxon>Nocardioides</taxon>
    </lineage>
</organism>
<keyword evidence="2" id="KW-1185">Reference proteome</keyword>
<gene>
    <name evidence="1" type="ORF">ACFFJG_01725</name>
</gene>
<comment type="caution">
    <text evidence="1">The sequence shown here is derived from an EMBL/GenBank/DDBJ whole genome shotgun (WGS) entry which is preliminary data.</text>
</comment>